<proteinExistence type="predicted"/>
<dbReference type="EMBL" id="WBNJ01001104">
    <property type="protein sequence ID" value="NXD88270.1"/>
    <property type="molecule type" value="Genomic_DNA"/>
</dbReference>
<dbReference type="CDD" id="cd19941">
    <property type="entry name" value="TIL"/>
    <property type="match status" value="1"/>
</dbReference>
<comment type="caution">
    <text evidence="3">The sequence shown here is derived from an EMBL/GenBank/DDBJ whole genome shotgun (WGS) entry which is preliminary data.</text>
</comment>
<keyword evidence="4" id="KW-1185">Reference proteome</keyword>
<feature type="non-terminal residue" evidence="3">
    <location>
        <position position="78"/>
    </location>
</feature>
<dbReference type="InterPro" id="IPR036084">
    <property type="entry name" value="Ser_inhib-like_sf"/>
</dbReference>
<dbReference type="FunFam" id="2.10.25.10:FF:000055">
    <property type="entry name" value="alpha-tectorin isoform X1"/>
    <property type="match status" value="1"/>
</dbReference>
<gene>
    <name evidence="3" type="primary">Sspo_2</name>
    <name evidence="3" type="ORF">HALSEN_R15299</name>
</gene>
<protein>
    <submittedName>
        <fullName evidence="3">SSPO protein</fullName>
    </submittedName>
</protein>
<dbReference type="Gene3D" id="2.10.25.10">
    <property type="entry name" value="Laminin"/>
    <property type="match status" value="1"/>
</dbReference>
<organism evidence="3 4">
    <name type="scientific">Halcyon senegalensis</name>
    <dbReference type="NCBI Taxonomy" id="342381"/>
    <lineage>
        <taxon>Eukaryota</taxon>
        <taxon>Metazoa</taxon>
        <taxon>Chordata</taxon>
        <taxon>Craniata</taxon>
        <taxon>Vertebrata</taxon>
        <taxon>Euteleostomi</taxon>
        <taxon>Archelosauria</taxon>
        <taxon>Archosauria</taxon>
        <taxon>Dinosauria</taxon>
        <taxon>Saurischia</taxon>
        <taxon>Theropoda</taxon>
        <taxon>Coelurosauria</taxon>
        <taxon>Aves</taxon>
        <taxon>Neognathae</taxon>
        <taxon>Neoaves</taxon>
        <taxon>Telluraves</taxon>
        <taxon>Coraciimorphae</taxon>
        <taxon>Coraciiformes</taxon>
        <taxon>Alcedinidae</taxon>
        <taxon>Halcyon</taxon>
    </lineage>
</organism>
<dbReference type="InterPro" id="IPR002919">
    <property type="entry name" value="TIL_dom"/>
</dbReference>
<dbReference type="Pfam" id="PF01826">
    <property type="entry name" value="TIL"/>
    <property type="match status" value="1"/>
</dbReference>
<evidence type="ECO:0000313" key="3">
    <source>
        <dbReference type="EMBL" id="NXD88270.1"/>
    </source>
</evidence>
<dbReference type="OrthoDB" id="6132182at2759"/>
<keyword evidence="1" id="KW-1015">Disulfide bond</keyword>
<name>A0A851ZVR9_9AVES</name>
<evidence type="ECO:0000313" key="4">
    <source>
        <dbReference type="Proteomes" id="UP000648918"/>
    </source>
</evidence>
<feature type="non-terminal residue" evidence="3">
    <location>
        <position position="1"/>
    </location>
</feature>
<dbReference type="AlphaFoldDB" id="A0A851ZVR9"/>
<reference evidence="3" key="1">
    <citation type="submission" date="2019-09" db="EMBL/GenBank/DDBJ databases">
        <title>Bird 10,000 Genomes (B10K) Project - Family phase.</title>
        <authorList>
            <person name="Zhang G."/>
        </authorList>
    </citation>
    <scope>NUCLEOTIDE SEQUENCE</scope>
    <source>
        <strain evidence="3">B10K-DU-024-03</strain>
        <tissue evidence="3">Muscle</tissue>
    </source>
</reference>
<dbReference type="Proteomes" id="UP000648918">
    <property type="component" value="Unassembled WGS sequence"/>
</dbReference>
<evidence type="ECO:0000256" key="1">
    <source>
        <dbReference type="ARBA" id="ARBA00023157"/>
    </source>
</evidence>
<evidence type="ECO:0000259" key="2">
    <source>
        <dbReference type="Pfam" id="PF01826"/>
    </source>
</evidence>
<accession>A0A851ZVR9</accession>
<feature type="domain" description="TIL" evidence="2">
    <location>
        <begin position="21"/>
        <end position="78"/>
    </location>
</feature>
<sequence length="78" mass="7788">GQGAPATTSDTPRSIPTAVPCTGGQRYQECGRPCGRSCAERRLDGTGGSCPVPGGLCVPGCQCPEGLVLAEDGQCVPP</sequence>
<dbReference type="SUPFAM" id="SSF57567">
    <property type="entry name" value="Serine protease inhibitors"/>
    <property type="match status" value="1"/>
</dbReference>